<gene>
    <name evidence="1" type="ORF">F0415_05955</name>
</gene>
<keyword evidence="2" id="KW-1185">Reference proteome</keyword>
<evidence type="ECO:0000313" key="1">
    <source>
        <dbReference type="EMBL" id="KAA2285454.1"/>
    </source>
</evidence>
<comment type="caution">
    <text evidence="1">The sequence shown here is derived from an EMBL/GenBank/DDBJ whole genome shotgun (WGS) entry which is preliminary data.</text>
</comment>
<proteinExistence type="predicted"/>
<reference evidence="1 2" key="1">
    <citation type="submission" date="2019-09" db="EMBL/GenBank/DDBJ databases">
        <title>Arenimonas chukotkensis sp. nov., a bacterium isolated from Chukotka hot spring, Arctic region, Russia.</title>
        <authorList>
            <person name="Zayulina K.S."/>
            <person name="Prokofeva M.I."/>
            <person name="Elcheninov A.G."/>
            <person name="Novikov A."/>
            <person name="Kochetkova T.V."/>
            <person name="Kublanov I.V."/>
        </authorList>
    </citation>
    <scope>NUCLEOTIDE SEQUENCE [LARGE SCALE GENOMIC DNA]</scope>
    <source>
        <strain evidence="1 2">3729k</strain>
    </source>
</reference>
<dbReference type="RefSeq" id="WP_149860280.1">
    <property type="nucleotide sequence ID" value="NZ_VUOD01000003.1"/>
</dbReference>
<accession>A0A5B2ZDY7</accession>
<dbReference type="Proteomes" id="UP000322165">
    <property type="component" value="Unassembled WGS sequence"/>
</dbReference>
<reference evidence="1 2" key="2">
    <citation type="submission" date="2019-09" db="EMBL/GenBank/DDBJ databases">
        <authorList>
            <person name="Mazur A."/>
        </authorList>
    </citation>
    <scope>NUCLEOTIDE SEQUENCE [LARGE SCALE GENOMIC DNA]</scope>
    <source>
        <strain evidence="1 2">3729k</strain>
    </source>
</reference>
<protein>
    <submittedName>
        <fullName evidence="1">Uncharacterized protein</fullName>
    </submittedName>
</protein>
<name>A0A5B2ZDY7_9GAMM</name>
<dbReference type="EMBL" id="VUOD01000003">
    <property type="protein sequence ID" value="KAA2285454.1"/>
    <property type="molecule type" value="Genomic_DNA"/>
</dbReference>
<dbReference type="AlphaFoldDB" id="A0A5B2ZDY7"/>
<organism evidence="1 2">
    <name type="scientific">Arenimonas fontis</name>
    <dbReference type="NCBI Taxonomy" id="2608255"/>
    <lineage>
        <taxon>Bacteria</taxon>
        <taxon>Pseudomonadati</taxon>
        <taxon>Pseudomonadota</taxon>
        <taxon>Gammaproteobacteria</taxon>
        <taxon>Lysobacterales</taxon>
        <taxon>Lysobacteraceae</taxon>
        <taxon>Arenimonas</taxon>
    </lineage>
</organism>
<sequence>MQLSQHYQEMGTALLATRATSRPDAPEIAAAVKRYCTRLRANASDTAAAVNWALRHTGDTLSAIRAGRHRAAQLHWRSTQSTPTEKA</sequence>
<evidence type="ECO:0000313" key="2">
    <source>
        <dbReference type="Proteomes" id="UP000322165"/>
    </source>
</evidence>